<dbReference type="PANTHER" id="PTHR43037:SF5">
    <property type="entry name" value="FERULOYL ESTERASE"/>
    <property type="match status" value="1"/>
</dbReference>
<dbReference type="GO" id="GO:0016787">
    <property type="term" value="F:hydrolase activity"/>
    <property type="evidence" value="ECO:0007669"/>
    <property type="project" value="UniProtKB-KW"/>
</dbReference>
<organism evidence="4">
    <name type="scientific">marine sediment metagenome</name>
    <dbReference type="NCBI Taxonomy" id="412755"/>
    <lineage>
        <taxon>unclassified sequences</taxon>
        <taxon>metagenomes</taxon>
        <taxon>ecological metagenomes</taxon>
    </lineage>
</organism>
<keyword evidence="2" id="KW-0378">Hydrolase</keyword>
<dbReference type="Pfam" id="PF02230">
    <property type="entry name" value="Abhydrolase_2"/>
    <property type="match status" value="1"/>
</dbReference>
<reference evidence="4" key="1">
    <citation type="journal article" date="2015" name="Nature">
        <title>Complex archaea that bridge the gap between prokaryotes and eukaryotes.</title>
        <authorList>
            <person name="Spang A."/>
            <person name="Saw J.H."/>
            <person name="Jorgensen S.L."/>
            <person name="Zaremba-Niedzwiedzka K."/>
            <person name="Martijn J."/>
            <person name="Lind A.E."/>
            <person name="van Eijk R."/>
            <person name="Schleper C."/>
            <person name="Guy L."/>
            <person name="Ettema T.J."/>
        </authorList>
    </citation>
    <scope>NUCLEOTIDE SEQUENCE</scope>
</reference>
<dbReference type="InterPro" id="IPR029058">
    <property type="entry name" value="AB_hydrolase_fold"/>
</dbReference>
<name>A0A0F9W6M5_9ZZZZ</name>
<accession>A0A0F9W6M5</accession>
<protein>
    <recommendedName>
        <fullName evidence="3">Phospholipase/carboxylesterase/thioesterase domain-containing protein</fullName>
    </recommendedName>
</protein>
<feature type="domain" description="Phospholipase/carboxylesterase/thioesterase" evidence="3">
    <location>
        <begin position="44"/>
        <end position="208"/>
    </location>
</feature>
<comment type="caution">
    <text evidence="4">The sequence shown here is derived from an EMBL/GenBank/DDBJ whole genome shotgun (WGS) entry which is preliminary data.</text>
</comment>
<dbReference type="Gene3D" id="3.40.50.1820">
    <property type="entry name" value="alpha/beta hydrolase"/>
    <property type="match status" value="1"/>
</dbReference>
<dbReference type="SUPFAM" id="SSF53474">
    <property type="entry name" value="alpha/beta-Hydrolases"/>
    <property type="match status" value="1"/>
</dbReference>
<dbReference type="AlphaFoldDB" id="A0A0F9W6M5"/>
<dbReference type="InterPro" id="IPR003140">
    <property type="entry name" value="PLipase/COase/thioEstase"/>
</dbReference>
<proteinExistence type="predicted"/>
<dbReference type="PANTHER" id="PTHR43037">
    <property type="entry name" value="UNNAMED PRODUCT-RELATED"/>
    <property type="match status" value="1"/>
</dbReference>
<evidence type="ECO:0000256" key="1">
    <source>
        <dbReference type="ARBA" id="ARBA00022729"/>
    </source>
</evidence>
<gene>
    <name evidence="4" type="ORF">LCGC14_0009480</name>
</gene>
<dbReference type="EMBL" id="LAZR01000001">
    <property type="protein sequence ID" value="KKO12931.1"/>
    <property type="molecule type" value="Genomic_DNA"/>
</dbReference>
<dbReference type="InterPro" id="IPR050955">
    <property type="entry name" value="Plant_Biomass_Hydrol_Est"/>
</dbReference>
<evidence type="ECO:0000313" key="4">
    <source>
        <dbReference type="EMBL" id="KKO12931.1"/>
    </source>
</evidence>
<keyword evidence="1" id="KW-0732">Signal</keyword>
<evidence type="ECO:0000259" key="3">
    <source>
        <dbReference type="Pfam" id="PF02230"/>
    </source>
</evidence>
<evidence type="ECO:0000256" key="2">
    <source>
        <dbReference type="ARBA" id="ARBA00022801"/>
    </source>
</evidence>
<sequence length="297" mass="31914">MRFMFLLLLICSPAVLAQQTTQIDAGRGDIPLIVPDSYQANAPVPLFVLLHGYGSSGVQQNEYMRFGELVNNYGFILATPDGTQETQGRNARFWNASDACCNFYANDLDDSAYVLNIINTVKAQYQVDERRVYLIGHSNGGFMSYNAAHEHSGVIAGIASLAGAEATVAQAAPENPVHILQIHGTADGTIAYDGGDIQGNVYPSANETVNRWVEYNGCSSDGEVVATLDLDVSLAGLETTVTRYSDGCHPGGSAELWTIAEGAHIPQITPAFSEEVVQWLLARPKILGTDNVAVTQN</sequence>